<dbReference type="Pfam" id="PF25917">
    <property type="entry name" value="BSH_RND"/>
    <property type="match status" value="1"/>
</dbReference>
<dbReference type="AlphaFoldDB" id="A0A1F4Z2S4"/>
<gene>
    <name evidence="2" type="ORF">A2972_01930</name>
</gene>
<dbReference type="PANTHER" id="PTHR30469">
    <property type="entry name" value="MULTIDRUG RESISTANCE PROTEIN MDTA"/>
    <property type="match status" value="1"/>
</dbReference>
<feature type="domain" description="Multidrug resistance protein MdtA-like barrel-sandwich hybrid" evidence="1">
    <location>
        <begin position="24"/>
        <end position="133"/>
    </location>
</feature>
<dbReference type="GO" id="GO:0015562">
    <property type="term" value="F:efflux transmembrane transporter activity"/>
    <property type="evidence" value="ECO:0007669"/>
    <property type="project" value="TreeGrafter"/>
</dbReference>
<dbReference type="GO" id="GO:1990281">
    <property type="term" value="C:efflux pump complex"/>
    <property type="evidence" value="ECO:0007669"/>
    <property type="project" value="TreeGrafter"/>
</dbReference>
<organism evidence="2 3">
    <name type="scientific">Candidatus Amesbacteria bacterium RIFCSPLOWO2_01_FULL_47_33</name>
    <dbReference type="NCBI Taxonomy" id="1797258"/>
    <lineage>
        <taxon>Bacteria</taxon>
        <taxon>Candidatus Amesiibacteriota</taxon>
    </lineage>
</organism>
<protein>
    <recommendedName>
        <fullName evidence="1">Multidrug resistance protein MdtA-like barrel-sandwich hybrid domain-containing protein</fullName>
    </recommendedName>
</protein>
<evidence type="ECO:0000313" key="3">
    <source>
        <dbReference type="Proteomes" id="UP000176822"/>
    </source>
</evidence>
<evidence type="ECO:0000313" key="2">
    <source>
        <dbReference type="EMBL" id="OGC99743.1"/>
    </source>
</evidence>
<dbReference type="Gene3D" id="2.40.50.100">
    <property type="match status" value="1"/>
</dbReference>
<evidence type="ECO:0000259" key="1">
    <source>
        <dbReference type="Pfam" id="PF25917"/>
    </source>
</evidence>
<sequence length="234" mass="26164">MIRFLKTIILFPVAETFPGVVHARTVDVRFAFSGRIASLTKKSGDSVKKGQPLASLDRKVLQTELDRQLSDYERQRAEFEIFNLEHPGPFNDIVKYLKTARQARLNASVKDVELAKFHLDQADLISPVEGIVVDNGGNYPGLNVTPASNPFQVLDYSSYSVRLEITQDKLSSFTASRKFTLRFTSPTREIPASSMPHIPGSYSKSTSAKFFIEIPFAFKEDIFPGETVDAVLLD</sequence>
<proteinExistence type="predicted"/>
<dbReference type="Proteomes" id="UP000176822">
    <property type="component" value="Unassembled WGS sequence"/>
</dbReference>
<dbReference type="EMBL" id="MEXM01000053">
    <property type="protein sequence ID" value="OGC99743.1"/>
    <property type="molecule type" value="Genomic_DNA"/>
</dbReference>
<dbReference type="InterPro" id="IPR058625">
    <property type="entry name" value="MdtA-like_BSH"/>
</dbReference>
<dbReference type="SUPFAM" id="SSF111369">
    <property type="entry name" value="HlyD-like secretion proteins"/>
    <property type="match status" value="1"/>
</dbReference>
<comment type="caution">
    <text evidence="2">The sequence shown here is derived from an EMBL/GenBank/DDBJ whole genome shotgun (WGS) entry which is preliminary data.</text>
</comment>
<reference evidence="2 3" key="1">
    <citation type="journal article" date="2016" name="Nat. Commun.">
        <title>Thousands of microbial genomes shed light on interconnected biogeochemical processes in an aquifer system.</title>
        <authorList>
            <person name="Anantharaman K."/>
            <person name="Brown C.T."/>
            <person name="Hug L.A."/>
            <person name="Sharon I."/>
            <person name="Castelle C.J."/>
            <person name="Probst A.J."/>
            <person name="Thomas B.C."/>
            <person name="Singh A."/>
            <person name="Wilkins M.J."/>
            <person name="Karaoz U."/>
            <person name="Brodie E.L."/>
            <person name="Williams K.H."/>
            <person name="Hubbard S.S."/>
            <person name="Banfield J.F."/>
        </authorList>
    </citation>
    <scope>NUCLEOTIDE SEQUENCE [LARGE SCALE GENOMIC DNA]</scope>
</reference>
<name>A0A1F4Z2S4_9BACT</name>
<accession>A0A1F4Z2S4</accession>